<gene>
    <name evidence="2" type="ORF">AV274_4411</name>
</gene>
<keyword evidence="1" id="KW-1133">Transmembrane helix</keyword>
<organism evidence="2 3">
    <name type="scientific">Blastocystis sp. subtype 1 (strain ATCC 50177 / NandII)</name>
    <dbReference type="NCBI Taxonomy" id="478820"/>
    <lineage>
        <taxon>Eukaryota</taxon>
        <taxon>Sar</taxon>
        <taxon>Stramenopiles</taxon>
        <taxon>Bigyra</taxon>
        <taxon>Opalozoa</taxon>
        <taxon>Opalinata</taxon>
        <taxon>Blastocystidae</taxon>
        <taxon>Blastocystis</taxon>
    </lineage>
</organism>
<evidence type="ECO:0000313" key="3">
    <source>
        <dbReference type="Proteomes" id="UP000078348"/>
    </source>
</evidence>
<protein>
    <submittedName>
        <fullName evidence="2">Uncharacterized protein</fullName>
    </submittedName>
</protein>
<evidence type="ECO:0000256" key="1">
    <source>
        <dbReference type="SAM" id="Phobius"/>
    </source>
</evidence>
<feature type="transmembrane region" description="Helical" evidence="1">
    <location>
        <begin position="7"/>
        <end position="26"/>
    </location>
</feature>
<dbReference type="STRING" id="478820.A0A196SCR1"/>
<name>A0A196SCR1_BLAHN</name>
<dbReference type="Proteomes" id="UP000078348">
    <property type="component" value="Unassembled WGS sequence"/>
</dbReference>
<accession>A0A196SCR1</accession>
<dbReference type="OrthoDB" id="199637at2759"/>
<dbReference type="EMBL" id="LXWW01000312">
    <property type="protein sequence ID" value="OAO13917.1"/>
    <property type="molecule type" value="Genomic_DNA"/>
</dbReference>
<proteinExistence type="predicted"/>
<dbReference type="AlphaFoldDB" id="A0A196SCR1"/>
<sequence length="294" mass="33573">MDSKAGKIIIAASGVVAAGAALWYIWKKFIDVDDEEEETQAAAAPAEKKEEEVANLPIPKKTMIKIFSEISESIEMVMMQLGKYEEQLRQNPSYTNDMVNQEIQSKFELMLTGVEDRIYEINNVKKEDVNTASEMLQNDRDFKRATYRLRTMFAVMQGNTPEPPDVMMMAHLDNQLPEFVTLAFTLDVMREVMGEAGNVLAEVIKAKKAELGITDPEEFKKKLENDEEVQKSVMEEYMEKLDGKRTAILEKHNIDKAILQIAMMVYQNDPSFQQAMIEISTNQQKVFNEIGFTM</sequence>
<keyword evidence="1" id="KW-0812">Transmembrane</keyword>
<keyword evidence="1" id="KW-0472">Membrane</keyword>
<keyword evidence="3" id="KW-1185">Reference proteome</keyword>
<reference evidence="2 3" key="1">
    <citation type="submission" date="2016-05" db="EMBL/GenBank/DDBJ databases">
        <title>Nuclear genome of Blastocystis sp. subtype 1 NandII.</title>
        <authorList>
            <person name="Gentekaki E."/>
            <person name="Curtis B."/>
            <person name="Stairs C."/>
            <person name="Eme L."/>
            <person name="Herman E."/>
            <person name="Klimes V."/>
            <person name="Arias M.C."/>
            <person name="Elias M."/>
            <person name="Hilliou F."/>
            <person name="Klute M."/>
            <person name="Malik S.-B."/>
            <person name="Pightling A."/>
            <person name="Rachubinski R."/>
            <person name="Salas D."/>
            <person name="Schlacht A."/>
            <person name="Suga H."/>
            <person name="Archibald J."/>
            <person name="Ball S.G."/>
            <person name="Clark G."/>
            <person name="Dacks J."/>
            <person name="Van Der Giezen M."/>
            <person name="Tsaousis A."/>
            <person name="Roger A."/>
        </authorList>
    </citation>
    <scope>NUCLEOTIDE SEQUENCE [LARGE SCALE GENOMIC DNA]</scope>
    <source>
        <strain evidence="3">ATCC 50177 / NandII</strain>
    </source>
</reference>
<evidence type="ECO:0000313" key="2">
    <source>
        <dbReference type="EMBL" id="OAO13917.1"/>
    </source>
</evidence>
<comment type="caution">
    <text evidence="2">The sequence shown here is derived from an EMBL/GenBank/DDBJ whole genome shotgun (WGS) entry which is preliminary data.</text>
</comment>